<evidence type="ECO:0008006" key="3">
    <source>
        <dbReference type="Google" id="ProtNLM"/>
    </source>
</evidence>
<gene>
    <name evidence="1" type="ORF">SAMN04487775_1102</name>
</gene>
<evidence type="ECO:0000313" key="2">
    <source>
        <dbReference type="Proteomes" id="UP000182737"/>
    </source>
</evidence>
<organism evidence="1 2">
    <name type="scientific">Treponema bryantii</name>
    <dbReference type="NCBI Taxonomy" id="163"/>
    <lineage>
        <taxon>Bacteria</taxon>
        <taxon>Pseudomonadati</taxon>
        <taxon>Spirochaetota</taxon>
        <taxon>Spirochaetia</taxon>
        <taxon>Spirochaetales</taxon>
        <taxon>Treponemataceae</taxon>
        <taxon>Treponema</taxon>
    </lineage>
</organism>
<dbReference type="AlphaFoldDB" id="A0A1I3MN27"/>
<accession>A0A1I3MN27</accession>
<dbReference type="Proteomes" id="UP000182737">
    <property type="component" value="Unassembled WGS sequence"/>
</dbReference>
<protein>
    <recommendedName>
        <fullName evidence="3">Lipoprotein</fullName>
    </recommendedName>
</protein>
<name>A0A1I3MN27_9SPIR</name>
<dbReference type="EMBL" id="FORI01000010">
    <property type="protein sequence ID" value="SFI98331.1"/>
    <property type="molecule type" value="Genomic_DNA"/>
</dbReference>
<reference evidence="2" key="1">
    <citation type="submission" date="2016-10" db="EMBL/GenBank/DDBJ databases">
        <authorList>
            <person name="Varghese N."/>
            <person name="Submissions S."/>
        </authorList>
    </citation>
    <scope>NUCLEOTIDE SEQUENCE [LARGE SCALE GENOMIC DNA]</scope>
    <source>
        <strain evidence="2">XBD1002</strain>
    </source>
</reference>
<keyword evidence="2" id="KW-1185">Reference proteome</keyword>
<proteinExistence type="predicted"/>
<sequence length="142" mass="15829">MLGGRPHWGAGGKMKIKNFGLLAVVAFCFTILSCSNPSTPSEETYTVWTDVSTYSAFQSDFNTTLNDGMYVRLELTTSQWDQISSSLTSEGRHSWTKSQIKDWLLGRGFGDSESTKESAWFATIDHGFLASRTGNTVYYILK</sequence>
<evidence type="ECO:0000313" key="1">
    <source>
        <dbReference type="EMBL" id="SFI98331.1"/>
    </source>
</evidence>
<dbReference type="PROSITE" id="PS51257">
    <property type="entry name" value="PROKAR_LIPOPROTEIN"/>
    <property type="match status" value="1"/>
</dbReference>